<feature type="signal peptide" evidence="2">
    <location>
        <begin position="1"/>
        <end position="27"/>
    </location>
</feature>
<dbReference type="EMBL" id="CP044065">
    <property type="protein sequence ID" value="QET01107.1"/>
    <property type="molecule type" value="Genomic_DNA"/>
</dbReference>
<evidence type="ECO:0000256" key="2">
    <source>
        <dbReference type="SAM" id="SignalP"/>
    </source>
</evidence>
<feature type="chain" id="PRO_5024864534" description="Hydroxyquinol 1,2-dioxygenase" evidence="2">
    <location>
        <begin position="28"/>
        <end position="89"/>
    </location>
</feature>
<evidence type="ECO:0008006" key="5">
    <source>
        <dbReference type="Google" id="ProtNLM"/>
    </source>
</evidence>
<keyword evidence="2" id="KW-0732">Signal</keyword>
<dbReference type="OrthoDB" id="8966755at2"/>
<proteinExistence type="predicted"/>
<evidence type="ECO:0000256" key="1">
    <source>
        <dbReference type="SAM" id="MobiDB-lite"/>
    </source>
</evidence>
<name>A0A5P2GZL7_9BURK</name>
<reference evidence="3 4" key="1">
    <citation type="submission" date="2019-09" db="EMBL/GenBank/DDBJ databases">
        <title>FDA dAtabase for Regulatory Grade micrObial Sequences (FDA-ARGOS): Supporting development and validation of Infectious Disease Dx tests.</title>
        <authorList>
            <person name="Sciortino C."/>
            <person name="Tallon L."/>
            <person name="Sadzewicz L."/>
            <person name="Vavikolanu K."/>
            <person name="Mehta A."/>
            <person name="Aluvathingal J."/>
            <person name="Nadendla S."/>
            <person name="Nandy P."/>
            <person name="Geyer C."/>
            <person name="Yan Y."/>
            <person name="Sichtig H."/>
        </authorList>
    </citation>
    <scope>NUCLEOTIDE SEQUENCE [LARGE SCALE GENOMIC DNA]</scope>
    <source>
        <strain evidence="3 4">FDAARGOS_664</strain>
    </source>
</reference>
<dbReference type="Proteomes" id="UP000322822">
    <property type="component" value="Chromosome 1"/>
</dbReference>
<evidence type="ECO:0000313" key="4">
    <source>
        <dbReference type="Proteomes" id="UP000322822"/>
    </source>
</evidence>
<dbReference type="AlphaFoldDB" id="A0A5P2GZL7"/>
<gene>
    <name evidence="3" type="ORF">FOB72_03000</name>
</gene>
<accession>A0A5P2GZL7</accession>
<feature type="region of interest" description="Disordered" evidence="1">
    <location>
        <begin position="40"/>
        <end position="89"/>
    </location>
</feature>
<feature type="compositionally biased region" description="Basic and acidic residues" evidence="1">
    <location>
        <begin position="65"/>
        <end position="89"/>
    </location>
</feature>
<organism evidence="3 4">
    <name type="scientific">Cupriavidus pauculus</name>
    <dbReference type="NCBI Taxonomy" id="82633"/>
    <lineage>
        <taxon>Bacteria</taxon>
        <taxon>Pseudomonadati</taxon>
        <taxon>Pseudomonadota</taxon>
        <taxon>Betaproteobacteria</taxon>
        <taxon>Burkholderiales</taxon>
        <taxon>Burkholderiaceae</taxon>
        <taxon>Cupriavidus</taxon>
    </lineage>
</organism>
<dbReference type="RefSeq" id="WP_150371170.1">
    <property type="nucleotide sequence ID" value="NZ_CP044065.1"/>
</dbReference>
<evidence type="ECO:0000313" key="3">
    <source>
        <dbReference type="EMBL" id="QET01107.1"/>
    </source>
</evidence>
<protein>
    <recommendedName>
        <fullName evidence="5">Hydroxyquinol 1,2-dioxygenase</fullName>
    </recommendedName>
</protein>
<sequence>MSIQRIATAVASVALLALGAASASAIAAPMNADNAYSTTNRVAAPDPYTDGARISNRDGYVPDGAHGRADPFTDGARVTDRRDAFTDGA</sequence>